<comment type="caution">
    <text evidence="2">The sequence shown here is derived from an EMBL/GenBank/DDBJ whole genome shotgun (WGS) entry which is preliminary data.</text>
</comment>
<feature type="compositionally biased region" description="Polar residues" evidence="1">
    <location>
        <begin position="707"/>
        <end position="717"/>
    </location>
</feature>
<feature type="compositionally biased region" description="Basic and acidic residues" evidence="1">
    <location>
        <begin position="160"/>
        <end position="170"/>
    </location>
</feature>
<feature type="compositionally biased region" description="Polar residues" evidence="1">
    <location>
        <begin position="905"/>
        <end position="919"/>
    </location>
</feature>
<feature type="compositionally biased region" description="Basic and acidic residues" evidence="1">
    <location>
        <begin position="672"/>
        <end position="681"/>
    </location>
</feature>
<feature type="compositionally biased region" description="Basic and acidic residues" evidence="1">
    <location>
        <begin position="895"/>
        <end position="904"/>
    </location>
</feature>
<feature type="region of interest" description="Disordered" evidence="1">
    <location>
        <begin position="597"/>
        <end position="735"/>
    </location>
</feature>
<dbReference type="OMA" id="FKECKED"/>
<feature type="region of interest" description="Disordered" evidence="1">
    <location>
        <begin position="1103"/>
        <end position="1124"/>
    </location>
</feature>
<feature type="compositionally biased region" description="Polar residues" evidence="1">
    <location>
        <begin position="110"/>
        <end position="128"/>
    </location>
</feature>
<dbReference type="EMBL" id="AGNL01049643">
    <property type="protein sequence ID" value="EJK44467.1"/>
    <property type="molecule type" value="Genomic_DNA"/>
</dbReference>
<evidence type="ECO:0000313" key="3">
    <source>
        <dbReference type="Proteomes" id="UP000266841"/>
    </source>
</evidence>
<feature type="region of interest" description="Disordered" evidence="1">
    <location>
        <begin position="27"/>
        <end position="82"/>
    </location>
</feature>
<dbReference type="Proteomes" id="UP000266841">
    <property type="component" value="Unassembled WGS sequence"/>
</dbReference>
<evidence type="ECO:0000256" key="1">
    <source>
        <dbReference type="SAM" id="MobiDB-lite"/>
    </source>
</evidence>
<keyword evidence="3" id="KW-1185">Reference proteome</keyword>
<feature type="region of interest" description="Disordered" evidence="1">
    <location>
        <begin position="267"/>
        <end position="437"/>
    </location>
</feature>
<feature type="compositionally biased region" description="Polar residues" evidence="1">
    <location>
        <begin position="316"/>
        <end position="329"/>
    </location>
</feature>
<feature type="compositionally biased region" description="Low complexity" evidence="1">
    <location>
        <begin position="370"/>
        <end position="386"/>
    </location>
</feature>
<feature type="compositionally biased region" description="Basic and acidic residues" evidence="1">
    <location>
        <begin position="653"/>
        <end position="665"/>
    </location>
</feature>
<sequence>MDAAAVASSPPPVEAVSLAALERAQGRRSIVIGTHQSKTPTTKPRAESPPRRSKMVYSPAMKSTKCGTLLGGGSRRAVTTPSNCNIIDDEDELSNMRDFGERKLDDIAKQNGSPETSRQTAVEMTPNLSDRPFRSDAANNYYHAMIASKPAVKPNAGGKKGQEDADSTEKSLEDIVAHALTVAKTPEDVARYLLLNSSTSASLSKNAFKTPQTVPPVSSFENYNDNETTISAITQDILARSPGGPINATRQSSVCSVTTEVKSVVEELLSEHDPPIESYPSPICSPEDDTPGYPEKVSPLPSLLPDDSMGIEKNKCNSNDDSTAASTNPSEDESNEERTTNIAPKETIEPSMSRKSLSSNIMAAIRRTTSSESRNSKSVSSLGSKVGSKDQSTKTYTHKSKKSKDEATKTNTSLPPSGDGFADPESHEKASTSLGSNAYEMCEAIVKGDRKMNQSQRRVESDNISVAYSATEALSSTGVTSTIRNDSVDFANSTDKAHGIAGSRSMRVFKKNKSNSLEETSKKSLPSISPFFNGRTKVISQSAVLASNNSTGQPPKDGNAVTAKEAAAISKLPPSKSSIAEDLPIISSSSGDKAIASVAENLDAPDDEAAADASVSSRMSAPSIHSKKSACSDTRSKSPIAKLKKTLSLTISKESRDDSKTKEGLKVAANESRGKSPEQRSKSSQLPPRVPVKGKRVAKPAQIEKITASNNNGSESAGIQRGKDDEVVMTSSNDDGSIECSVYSAEAKKNGGGMLLQLSSTDAIPDSVNATRLPISSKGTSAQAVTLKERKDKFKRILTYRKKTNSSPTSQAVDSATIGLVKKSASEIGPEPATESNYQVIGSTGTADTADDDVYLDKPDTKAQSGDSIGAENNRLVRSADKSLSSSRKQPSKQSTDDGSKRDTVTSLPGQNAENNYKSSAPLGSIEIANRHPSIDAVSLPRELKHSKVQIWNEPADIDSSYDKGDIGDGKGINRCQDGCCQGDSETINDRSFIDGKGQHCKGGSRFACESGSSLMSEVSGALSDIKNGVRYFQGRLFGACDISEENGIEVLMDNVAGKGDMFFRFANVMTFLTNSLLTYADAVIAAEEKIFGIDDEGTLMGGQGKKELHKQKKRNTTEPKWVKSKKDMTAKDMMIANAIELEANEVDRVVNDVSEYQGQVSCSSEQREEKKKFKYLSKLRAISLKHL</sequence>
<feature type="region of interest" description="Disordered" evidence="1">
    <location>
        <begin position="825"/>
        <end position="919"/>
    </location>
</feature>
<feature type="region of interest" description="Disordered" evidence="1">
    <location>
        <begin position="149"/>
        <end position="170"/>
    </location>
</feature>
<gene>
    <name evidence="2" type="ORF">THAOC_36986</name>
</gene>
<reference evidence="2 3" key="1">
    <citation type="journal article" date="2012" name="Genome Biol.">
        <title>Genome and low-iron response of an oceanic diatom adapted to chronic iron limitation.</title>
        <authorList>
            <person name="Lommer M."/>
            <person name="Specht M."/>
            <person name="Roy A.S."/>
            <person name="Kraemer L."/>
            <person name="Andreson R."/>
            <person name="Gutowska M.A."/>
            <person name="Wolf J."/>
            <person name="Bergner S.V."/>
            <person name="Schilhabel M.B."/>
            <person name="Klostermeier U.C."/>
            <person name="Beiko R.G."/>
            <person name="Rosenstiel P."/>
            <person name="Hippler M."/>
            <person name="Laroche J."/>
        </authorList>
    </citation>
    <scope>NUCLEOTIDE SEQUENCE [LARGE SCALE GENOMIC DNA]</scope>
    <source>
        <strain evidence="2 3">CCMP1005</strain>
    </source>
</reference>
<feature type="region of interest" description="Disordered" evidence="1">
    <location>
        <begin position="105"/>
        <end position="135"/>
    </location>
</feature>
<organism evidence="2 3">
    <name type="scientific">Thalassiosira oceanica</name>
    <name type="common">Marine diatom</name>
    <dbReference type="NCBI Taxonomy" id="159749"/>
    <lineage>
        <taxon>Eukaryota</taxon>
        <taxon>Sar</taxon>
        <taxon>Stramenopiles</taxon>
        <taxon>Ochrophyta</taxon>
        <taxon>Bacillariophyta</taxon>
        <taxon>Coscinodiscophyceae</taxon>
        <taxon>Thalassiosirophycidae</taxon>
        <taxon>Thalassiosirales</taxon>
        <taxon>Thalassiosiraceae</taxon>
        <taxon>Thalassiosira</taxon>
    </lineage>
</organism>
<evidence type="ECO:0000313" key="2">
    <source>
        <dbReference type="EMBL" id="EJK44467.1"/>
    </source>
</evidence>
<name>K0RD44_THAOC</name>
<feature type="compositionally biased region" description="Polar residues" evidence="1">
    <location>
        <begin position="834"/>
        <end position="845"/>
    </location>
</feature>
<feature type="compositionally biased region" description="Polar residues" evidence="1">
    <location>
        <begin position="882"/>
        <end position="894"/>
    </location>
</feature>
<proteinExistence type="predicted"/>
<accession>K0RD44</accession>
<dbReference type="AlphaFoldDB" id="K0RD44"/>
<protein>
    <submittedName>
        <fullName evidence="2">Uncharacterized protein</fullName>
    </submittedName>
</protein>